<keyword evidence="2" id="KW-1185">Reference proteome</keyword>
<protein>
    <submittedName>
        <fullName evidence="1">Uncharacterized protein</fullName>
    </submittedName>
</protein>
<reference evidence="1" key="1">
    <citation type="submission" date="2021-01" db="EMBL/GenBank/DDBJ databases">
        <title>Whole genome shotgun sequence of Demequina activiva NBRC 110675.</title>
        <authorList>
            <person name="Komaki H."/>
            <person name="Tamura T."/>
        </authorList>
    </citation>
    <scope>NUCLEOTIDE SEQUENCE</scope>
    <source>
        <strain evidence="1">NBRC 110675</strain>
    </source>
</reference>
<proteinExistence type="predicted"/>
<evidence type="ECO:0000313" key="2">
    <source>
        <dbReference type="Proteomes" id="UP000652354"/>
    </source>
</evidence>
<name>A0A919Q3P2_9MICO</name>
<dbReference type="RefSeq" id="WP_203652785.1">
    <property type="nucleotide sequence ID" value="NZ_BONR01000001.1"/>
</dbReference>
<sequence>MERMQIAIEVGPVPTEAVARLESAGHRVHRAGDQWRVIVTTPVIGASSVRAQAHVVAHDVIHDFGLEALSSPPAVAIRDPDTILDLADTAVMLDGVRRSYDPDPLLQPRPHWWQRHMELGLGERKL</sequence>
<gene>
    <name evidence="1" type="ORF">Dac01nite_00520</name>
</gene>
<comment type="caution">
    <text evidence="1">The sequence shown here is derived from an EMBL/GenBank/DDBJ whole genome shotgun (WGS) entry which is preliminary data.</text>
</comment>
<dbReference type="AlphaFoldDB" id="A0A919Q3P2"/>
<organism evidence="1 2">
    <name type="scientific">Demequina activiva</name>
    <dbReference type="NCBI Taxonomy" id="1582364"/>
    <lineage>
        <taxon>Bacteria</taxon>
        <taxon>Bacillati</taxon>
        <taxon>Actinomycetota</taxon>
        <taxon>Actinomycetes</taxon>
        <taxon>Micrococcales</taxon>
        <taxon>Demequinaceae</taxon>
        <taxon>Demequina</taxon>
    </lineage>
</organism>
<accession>A0A919Q3P2</accession>
<dbReference type="EMBL" id="BONR01000001">
    <property type="protein sequence ID" value="GIG53300.1"/>
    <property type="molecule type" value="Genomic_DNA"/>
</dbReference>
<evidence type="ECO:0000313" key="1">
    <source>
        <dbReference type="EMBL" id="GIG53300.1"/>
    </source>
</evidence>
<dbReference type="Proteomes" id="UP000652354">
    <property type="component" value="Unassembled WGS sequence"/>
</dbReference>